<proteinExistence type="predicted"/>
<dbReference type="EMBL" id="BAABIZ010000001">
    <property type="protein sequence ID" value="GAA5103508.1"/>
    <property type="molecule type" value="Genomic_DNA"/>
</dbReference>
<name>A0ABP9MXL1_9HYPH</name>
<gene>
    <name evidence="1" type="ORF">GCM10023261_00740</name>
</gene>
<organism evidence="1 2">
    <name type="scientific">Bartonella jaculi</name>
    <dbReference type="NCBI Taxonomy" id="686226"/>
    <lineage>
        <taxon>Bacteria</taxon>
        <taxon>Pseudomonadati</taxon>
        <taxon>Pseudomonadota</taxon>
        <taxon>Alphaproteobacteria</taxon>
        <taxon>Hyphomicrobiales</taxon>
        <taxon>Bartonellaceae</taxon>
        <taxon>Bartonella</taxon>
    </lineage>
</organism>
<evidence type="ECO:0000313" key="1">
    <source>
        <dbReference type="EMBL" id="GAA5103508.1"/>
    </source>
</evidence>
<evidence type="ECO:0000313" key="2">
    <source>
        <dbReference type="Proteomes" id="UP001500864"/>
    </source>
</evidence>
<keyword evidence="2" id="KW-1185">Reference proteome</keyword>
<reference evidence="2" key="1">
    <citation type="journal article" date="2019" name="Int. J. Syst. Evol. Microbiol.">
        <title>The Global Catalogue of Microorganisms (GCM) 10K type strain sequencing project: providing services to taxonomists for standard genome sequencing and annotation.</title>
        <authorList>
            <consortium name="The Broad Institute Genomics Platform"/>
            <consortium name="The Broad Institute Genome Sequencing Center for Infectious Disease"/>
            <person name="Wu L."/>
            <person name="Ma J."/>
        </authorList>
    </citation>
    <scope>NUCLEOTIDE SEQUENCE [LARGE SCALE GENOMIC DNA]</scope>
    <source>
        <strain evidence="2">JCM 17712</strain>
    </source>
</reference>
<comment type="caution">
    <text evidence="1">The sequence shown here is derived from an EMBL/GenBank/DDBJ whole genome shotgun (WGS) entry which is preliminary data.</text>
</comment>
<dbReference type="Proteomes" id="UP001500864">
    <property type="component" value="Unassembled WGS sequence"/>
</dbReference>
<accession>A0ABP9MXL1</accession>
<protein>
    <submittedName>
        <fullName evidence="1">Uncharacterized protein</fullName>
    </submittedName>
</protein>
<sequence length="59" mass="6819">MSLWIKIFKKKSKHTCYAPSKCKSSHHAMKIFFLYAFFAIADWAAAKRAIGTRKGEHET</sequence>